<dbReference type="Proteomes" id="UP000005289">
    <property type="component" value="Chromosome"/>
</dbReference>
<comment type="cofactor">
    <cofactor evidence="4">
        <name>Mg(2+)</name>
        <dbReference type="ChEBI" id="CHEBI:18420"/>
    </cofactor>
    <text evidence="4">Binds 1 Mg(2+) ion per subunit.</text>
</comment>
<dbReference type="InterPro" id="IPR036412">
    <property type="entry name" value="HAD-like_sf"/>
</dbReference>
<dbReference type="PANTHER" id="PTHR20371">
    <property type="entry name" value="ENOLASE-PHOSPHATASE E1"/>
    <property type="match status" value="1"/>
</dbReference>
<keyword evidence="3 4" id="KW-0486">Methionine biosynthesis</keyword>
<dbReference type="InterPro" id="IPR023943">
    <property type="entry name" value="Enolase-ppase_E1"/>
</dbReference>
<dbReference type="SFLD" id="SFLDG01129">
    <property type="entry name" value="C1.5:_HAD__Beta-PGM__Phosphata"/>
    <property type="match status" value="1"/>
</dbReference>
<dbReference type="CDD" id="cd01629">
    <property type="entry name" value="HAD_EP"/>
    <property type="match status" value="1"/>
</dbReference>
<dbReference type="HAMAP" id="MF_01681">
    <property type="entry name" value="Salvage_MtnC"/>
    <property type="match status" value="1"/>
</dbReference>
<evidence type="ECO:0000256" key="2">
    <source>
        <dbReference type="ARBA" id="ARBA00022801"/>
    </source>
</evidence>
<dbReference type="STRING" id="713585.THITH_04390"/>
<evidence type="ECO:0000313" key="5">
    <source>
        <dbReference type="EMBL" id="AHE97624.1"/>
    </source>
</evidence>
<evidence type="ECO:0000313" key="6">
    <source>
        <dbReference type="Proteomes" id="UP000005289"/>
    </source>
</evidence>
<comment type="subunit">
    <text evidence="4">Monomer.</text>
</comment>
<dbReference type="SFLD" id="SFLDG01133">
    <property type="entry name" value="C1.5.4:_Enolase-phosphatase_Li"/>
    <property type="match status" value="1"/>
</dbReference>
<dbReference type="EC" id="3.1.3.77" evidence="4"/>
<dbReference type="Gene3D" id="3.40.50.1000">
    <property type="entry name" value="HAD superfamily/HAD-like"/>
    <property type="match status" value="1"/>
</dbReference>
<organism evidence="5 6">
    <name type="scientific">Thioalkalivibrio paradoxus ARh 1</name>
    <dbReference type="NCBI Taxonomy" id="713585"/>
    <lineage>
        <taxon>Bacteria</taxon>
        <taxon>Pseudomonadati</taxon>
        <taxon>Pseudomonadota</taxon>
        <taxon>Gammaproteobacteria</taxon>
        <taxon>Chromatiales</taxon>
        <taxon>Ectothiorhodospiraceae</taxon>
        <taxon>Thioalkalivibrio</taxon>
    </lineage>
</organism>
<keyword evidence="4" id="KW-0460">Magnesium</keyword>
<dbReference type="Pfam" id="PF00702">
    <property type="entry name" value="Hydrolase"/>
    <property type="match status" value="1"/>
</dbReference>
<protein>
    <recommendedName>
        <fullName evidence="4">Enolase-phosphatase E1</fullName>
        <ecNumber evidence="4">3.1.3.77</ecNumber>
    </recommendedName>
    <alternativeName>
        <fullName evidence="4">2,3-diketo-5-methylthio-1-phosphopentane phosphatase</fullName>
    </alternativeName>
</protein>
<keyword evidence="4" id="KW-0479">Metal-binding</keyword>
<evidence type="ECO:0000256" key="3">
    <source>
        <dbReference type="ARBA" id="ARBA00023167"/>
    </source>
</evidence>
<comment type="pathway">
    <text evidence="4">Amino-acid biosynthesis; L-methionine biosynthesis via salvage pathway; L-methionine from S-methyl-5-thio-alpha-D-ribose 1-phosphate: step 3/6.</text>
</comment>
<dbReference type="PANTHER" id="PTHR20371:SF1">
    <property type="entry name" value="ENOLASE-PHOSPHATASE E1"/>
    <property type="match status" value="1"/>
</dbReference>
<proteinExistence type="inferred from homology"/>
<dbReference type="SFLD" id="SFLDF00044">
    <property type="entry name" value="enolase-phosphatase"/>
    <property type="match status" value="1"/>
</dbReference>
<dbReference type="AlphaFoldDB" id="W0DG49"/>
<dbReference type="GO" id="GO:0000287">
    <property type="term" value="F:magnesium ion binding"/>
    <property type="evidence" value="ECO:0007669"/>
    <property type="project" value="UniProtKB-UniRule"/>
</dbReference>
<reference evidence="5 6" key="1">
    <citation type="submission" date="2013-12" db="EMBL/GenBank/DDBJ databases">
        <authorList>
            <consortium name="DOE Joint Genome Institute"/>
            <person name="Muyzer G."/>
            <person name="Huntemann M."/>
            <person name="Han J."/>
            <person name="Chen A."/>
            <person name="Kyrpides N."/>
            <person name="Mavromatis K."/>
            <person name="Markowitz V."/>
            <person name="Palaniappan K."/>
            <person name="Ivanova N."/>
            <person name="Schaumberg A."/>
            <person name="Pati A."/>
            <person name="Liolios K."/>
            <person name="Nordberg H.P."/>
            <person name="Cantor M.N."/>
            <person name="Hua S.X."/>
            <person name="Woyke T."/>
        </authorList>
    </citation>
    <scope>NUCLEOTIDE SEQUENCE [LARGE SCALE GENOMIC DNA]</scope>
    <source>
        <strain evidence="5 6">ARh 1</strain>
    </source>
</reference>
<evidence type="ECO:0000256" key="1">
    <source>
        <dbReference type="ARBA" id="ARBA00022605"/>
    </source>
</evidence>
<keyword evidence="2 4" id="KW-0378">Hydrolase</keyword>
<keyword evidence="6" id="KW-1185">Reference proteome</keyword>
<dbReference type="GO" id="GO:0043874">
    <property type="term" value="F:acireductone synthase activity"/>
    <property type="evidence" value="ECO:0007669"/>
    <property type="project" value="UniProtKB-EC"/>
</dbReference>
<dbReference type="GO" id="GO:0019509">
    <property type="term" value="P:L-methionine salvage from methylthioadenosine"/>
    <property type="evidence" value="ECO:0007669"/>
    <property type="project" value="UniProtKB-UniRule"/>
</dbReference>
<comment type="function">
    <text evidence="4">Bifunctional enzyme that catalyzes the enolization of 2,3-diketo-5-methylthiopentyl-1-phosphate (DK-MTP-1-P) into the intermediate 2-hydroxy-3-keto-5-methylthiopentenyl-1-phosphate (HK-MTPenyl-1-P), which is then dephosphorylated to form the acireductone 1,2-dihydroxy-3-keto-5-methylthiopentene (DHK-MTPene).</text>
</comment>
<dbReference type="KEGG" id="tti:THITH_04390"/>
<dbReference type="RefSeq" id="WP_006749091.1">
    <property type="nucleotide sequence ID" value="NZ_CP007029.1"/>
</dbReference>
<dbReference type="Gene3D" id="1.10.720.60">
    <property type="match status" value="1"/>
</dbReference>
<comment type="pathway">
    <text evidence="4">Amino-acid biosynthesis; L-methionine biosynthesis via salvage pathway; L-methionine from S-methyl-5-thio-alpha-D-ribose 1-phosphate: step 4/6.</text>
</comment>
<dbReference type="SFLD" id="SFLDS00003">
    <property type="entry name" value="Haloacid_Dehalogenase"/>
    <property type="match status" value="1"/>
</dbReference>
<dbReference type="HOGENOM" id="CLU_023273_0_0_6"/>
<keyword evidence="1 4" id="KW-0028">Amino-acid biosynthesis</keyword>
<comment type="similarity">
    <text evidence="4">Belongs to the HAD-like hydrolase superfamily. MasA/MtnC family.</text>
</comment>
<name>W0DG49_9GAMM</name>
<evidence type="ECO:0000256" key="4">
    <source>
        <dbReference type="HAMAP-Rule" id="MF_01681"/>
    </source>
</evidence>
<gene>
    <name evidence="4" type="primary">mtnC</name>
    <name evidence="5" type="ORF">THITH_04390</name>
</gene>
<accession>W0DG49</accession>
<sequence>MIRAVLLDIEGTTTSLSFVHDTLFPYAAEHLGDYVRRHRNVPEVARLLADARAYAGGDLDDDALVERMRAWIVADQKITPLKSLQGLIWENGYRQGHFHGHVYPDVPESLQRWAQAGIRLYAFSSGSVHAQKLLFAHTAAGDLTPLFSGHFDTRIGGKRDADSYRRIAAEIDLLPERILFLSDLPEELDAAAQVRMATAAVLREGMHGPVGNHRTAADFTELDLRADPMH</sequence>
<dbReference type="UniPathway" id="UPA00904">
    <property type="reaction ID" value="UER00876"/>
</dbReference>
<dbReference type="EMBL" id="CP007029">
    <property type="protein sequence ID" value="AHE97624.1"/>
    <property type="molecule type" value="Genomic_DNA"/>
</dbReference>
<dbReference type="GO" id="GO:0043716">
    <property type="term" value="F:2-hydroxy-3-keto-5-methylthiopentenyl-1-phosphate phosphatase activity"/>
    <property type="evidence" value="ECO:0007669"/>
    <property type="project" value="UniProtKB-UniRule"/>
</dbReference>
<dbReference type="NCBIfam" id="TIGR01691">
    <property type="entry name" value="enolase-ppase"/>
    <property type="match status" value="1"/>
</dbReference>
<dbReference type="SUPFAM" id="SSF56784">
    <property type="entry name" value="HAD-like"/>
    <property type="match status" value="1"/>
</dbReference>
<comment type="catalytic activity">
    <reaction evidence="4">
        <text>5-methylsulfanyl-2,3-dioxopentyl phosphate + H2O = 1,2-dihydroxy-5-(methylsulfanyl)pent-1-en-3-one + phosphate</text>
        <dbReference type="Rhea" id="RHEA:21700"/>
        <dbReference type="ChEBI" id="CHEBI:15377"/>
        <dbReference type="ChEBI" id="CHEBI:43474"/>
        <dbReference type="ChEBI" id="CHEBI:49252"/>
        <dbReference type="ChEBI" id="CHEBI:58828"/>
        <dbReference type="EC" id="3.1.3.77"/>
    </reaction>
</comment>
<dbReference type="InterPro" id="IPR023214">
    <property type="entry name" value="HAD_sf"/>
</dbReference>
<dbReference type="GO" id="GO:0043715">
    <property type="term" value="F:2,3-diketo-5-methylthiopentyl-1-phosphate enolase activity"/>
    <property type="evidence" value="ECO:0007669"/>
    <property type="project" value="UniProtKB-UniRule"/>
</dbReference>